<comment type="similarity">
    <text evidence="2">Belongs to the TMEM120 family.</text>
</comment>
<dbReference type="InterPro" id="IPR012926">
    <property type="entry name" value="TMEM120A/B"/>
</dbReference>
<evidence type="ECO:0000313" key="7">
    <source>
        <dbReference type="EnsemblPlants" id="AET3Gv20998900.10"/>
    </source>
</evidence>
<evidence type="ECO:0000256" key="1">
    <source>
        <dbReference type="ARBA" id="ARBA00004141"/>
    </source>
</evidence>
<accession>A0A453GG68</accession>
<keyword evidence="3 6" id="KW-0812">Transmembrane</keyword>
<evidence type="ECO:0000256" key="5">
    <source>
        <dbReference type="ARBA" id="ARBA00023136"/>
    </source>
</evidence>
<protein>
    <submittedName>
        <fullName evidence="7">Uncharacterized protein</fullName>
    </submittedName>
</protein>
<sequence>ELGLKPTMSEPLGKFLKKFVGPVNVWVARKEDKLKVKDEYINYMVIILCFSFSYCVCILFFWHGITN</sequence>
<dbReference type="GO" id="GO:0016020">
    <property type="term" value="C:membrane"/>
    <property type="evidence" value="ECO:0007669"/>
    <property type="project" value="UniProtKB-SubCell"/>
</dbReference>
<name>A0A453GG68_AEGTS</name>
<dbReference type="Gramene" id="AET3Gv20998900.10">
    <property type="protein sequence ID" value="AET3Gv20998900.10"/>
    <property type="gene ID" value="AET3Gv20998900"/>
</dbReference>
<reference evidence="7" key="3">
    <citation type="journal article" date="2017" name="Nature">
        <title>Genome sequence of the progenitor of the wheat D genome Aegilops tauschii.</title>
        <authorList>
            <person name="Luo M.C."/>
            <person name="Gu Y.Q."/>
            <person name="Puiu D."/>
            <person name="Wang H."/>
            <person name="Twardziok S.O."/>
            <person name="Deal K.R."/>
            <person name="Huo N."/>
            <person name="Zhu T."/>
            <person name="Wang L."/>
            <person name="Wang Y."/>
            <person name="McGuire P.E."/>
            <person name="Liu S."/>
            <person name="Long H."/>
            <person name="Ramasamy R.K."/>
            <person name="Rodriguez J.C."/>
            <person name="Van S.L."/>
            <person name="Yuan L."/>
            <person name="Wang Z."/>
            <person name="Xia Z."/>
            <person name="Xiao L."/>
            <person name="Anderson O.D."/>
            <person name="Ouyang S."/>
            <person name="Liang Y."/>
            <person name="Zimin A.V."/>
            <person name="Pertea G."/>
            <person name="Qi P."/>
            <person name="Bennetzen J.L."/>
            <person name="Dai X."/>
            <person name="Dawson M.W."/>
            <person name="Muller H.G."/>
            <person name="Kugler K."/>
            <person name="Rivarola-Duarte L."/>
            <person name="Spannagl M."/>
            <person name="Mayer K.F.X."/>
            <person name="Lu F.H."/>
            <person name="Bevan M.W."/>
            <person name="Leroy P."/>
            <person name="Li P."/>
            <person name="You F.M."/>
            <person name="Sun Q."/>
            <person name="Liu Z."/>
            <person name="Lyons E."/>
            <person name="Wicker T."/>
            <person name="Salzberg S.L."/>
            <person name="Devos K.M."/>
            <person name="Dvorak J."/>
        </authorList>
    </citation>
    <scope>NUCLEOTIDE SEQUENCE [LARGE SCALE GENOMIC DNA]</scope>
    <source>
        <strain evidence="7">cv. AL8/78</strain>
    </source>
</reference>
<evidence type="ECO:0000256" key="3">
    <source>
        <dbReference type="ARBA" id="ARBA00022692"/>
    </source>
</evidence>
<evidence type="ECO:0000256" key="4">
    <source>
        <dbReference type="ARBA" id="ARBA00022989"/>
    </source>
</evidence>
<organism evidence="7 8">
    <name type="scientific">Aegilops tauschii subsp. strangulata</name>
    <name type="common">Goatgrass</name>
    <dbReference type="NCBI Taxonomy" id="200361"/>
    <lineage>
        <taxon>Eukaryota</taxon>
        <taxon>Viridiplantae</taxon>
        <taxon>Streptophyta</taxon>
        <taxon>Embryophyta</taxon>
        <taxon>Tracheophyta</taxon>
        <taxon>Spermatophyta</taxon>
        <taxon>Magnoliopsida</taxon>
        <taxon>Liliopsida</taxon>
        <taxon>Poales</taxon>
        <taxon>Poaceae</taxon>
        <taxon>BOP clade</taxon>
        <taxon>Pooideae</taxon>
        <taxon>Triticodae</taxon>
        <taxon>Triticeae</taxon>
        <taxon>Triticinae</taxon>
        <taxon>Aegilops</taxon>
    </lineage>
</organism>
<evidence type="ECO:0000256" key="6">
    <source>
        <dbReference type="SAM" id="Phobius"/>
    </source>
</evidence>
<keyword evidence="4 6" id="KW-1133">Transmembrane helix</keyword>
<dbReference type="Proteomes" id="UP000015105">
    <property type="component" value="Chromosome 3D"/>
</dbReference>
<reference evidence="7" key="5">
    <citation type="journal article" date="2021" name="G3 (Bethesda)">
        <title>Aegilops tauschii genome assembly Aet v5.0 features greater sequence contiguity and improved annotation.</title>
        <authorList>
            <person name="Wang L."/>
            <person name="Zhu T."/>
            <person name="Rodriguez J.C."/>
            <person name="Deal K.R."/>
            <person name="Dubcovsky J."/>
            <person name="McGuire P.E."/>
            <person name="Lux T."/>
            <person name="Spannagl M."/>
            <person name="Mayer K.F.X."/>
            <person name="Baldrich P."/>
            <person name="Meyers B.C."/>
            <person name="Huo N."/>
            <person name="Gu Y.Q."/>
            <person name="Zhou H."/>
            <person name="Devos K.M."/>
            <person name="Bennetzen J.L."/>
            <person name="Unver T."/>
            <person name="Budak H."/>
            <person name="Gulick P.J."/>
            <person name="Galiba G."/>
            <person name="Kalapos B."/>
            <person name="Nelson D.R."/>
            <person name="Li P."/>
            <person name="You F.M."/>
            <person name="Luo M.C."/>
            <person name="Dvorak J."/>
        </authorList>
    </citation>
    <scope>NUCLEOTIDE SEQUENCE [LARGE SCALE GENOMIC DNA]</scope>
    <source>
        <strain evidence="7">cv. AL8/78</strain>
    </source>
</reference>
<dbReference type="EnsemblPlants" id="AET3Gv20998900.10">
    <property type="protein sequence ID" value="AET3Gv20998900.10"/>
    <property type="gene ID" value="AET3Gv20998900"/>
</dbReference>
<proteinExistence type="inferred from homology"/>
<dbReference type="Pfam" id="PF07851">
    <property type="entry name" value="TMEM120A-B"/>
    <property type="match status" value="1"/>
</dbReference>
<evidence type="ECO:0000256" key="2">
    <source>
        <dbReference type="ARBA" id="ARBA00009700"/>
    </source>
</evidence>
<comment type="subcellular location">
    <subcellularLocation>
        <location evidence="1">Membrane</location>
        <topology evidence="1">Multi-pass membrane protein</topology>
    </subcellularLocation>
</comment>
<keyword evidence="8" id="KW-1185">Reference proteome</keyword>
<feature type="transmembrane region" description="Helical" evidence="6">
    <location>
        <begin position="40"/>
        <end position="62"/>
    </location>
</feature>
<keyword evidence="5 6" id="KW-0472">Membrane</keyword>
<dbReference type="AlphaFoldDB" id="A0A453GG68"/>
<evidence type="ECO:0000313" key="8">
    <source>
        <dbReference type="Proteomes" id="UP000015105"/>
    </source>
</evidence>
<reference evidence="7" key="4">
    <citation type="submission" date="2019-03" db="UniProtKB">
        <authorList>
            <consortium name="EnsemblPlants"/>
        </authorList>
    </citation>
    <scope>IDENTIFICATION</scope>
</reference>
<reference evidence="8" key="1">
    <citation type="journal article" date="2014" name="Science">
        <title>Ancient hybridizations among the ancestral genomes of bread wheat.</title>
        <authorList>
            <consortium name="International Wheat Genome Sequencing Consortium,"/>
            <person name="Marcussen T."/>
            <person name="Sandve S.R."/>
            <person name="Heier L."/>
            <person name="Spannagl M."/>
            <person name="Pfeifer M."/>
            <person name="Jakobsen K.S."/>
            <person name="Wulff B.B."/>
            <person name="Steuernagel B."/>
            <person name="Mayer K.F."/>
            <person name="Olsen O.A."/>
        </authorList>
    </citation>
    <scope>NUCLEOTIDE SEQUENCE [LARGE SCALE GENOMIC DNA]</scope>
    <source>
        <strain evidence="8">cv. AL8/78</strain>
    </source>
</reference>
<reference evidence="8" key="2">
    <citation type="journal article" date="2017" name="Nat. Plants">
        <title>The Aegilops tauschii genome reveals multiple impacts of transposons.</title>
        <authorList>
            <person name="Zhao G."/>
            <person name="Zou C."/>
            <person name="Li K."/>
            <person name="Wang K."/>
            <person name="Li T."/>
            <person name="Gao L."/>
            <person name="Zhang X."/>
            <person name="Wang H."/>
            <person name="Yang Z."/>
            <person name="Liu X."/>
            <person name="Jiang W."/>
            <person name="Mao L."/>
            <person name="Kong X."/>
            <person name="Jiao Y."/>
            <person name="Jia J."/>
        </authorList>
    </citation>
    <scope>NUCLEOTIDE SEQUENCE [LARGE SCALE GENOMIC DNA]</scope>
    <source>
        <strain evidence="8">cv. AL8/78</strain>
    </source>
</reference>